<sequence>MAAAKGMAIGIDLGTTYSCVGVFQHGKVEIIANDQGNRTTPSYVAFTDTERLIGDAAKNQVAMNPQNTVFDAKRLIGRKFNDPVVQADMKHWPFQVINEGGKPKVTVSYKGEKKAFYPEEISSMVLTKMKETAEAFLGHPVTNAVITVPAYFNDSQRQATKDAGVIAGLNVLRIINEPTAAAIAYGLDKAGQGERHVLIFDLGGGTFDVSILTIDDGIFEVKATAGDTHLGGEDFDNRLVSHFVEEFKRKYKKDIIQNKRAVRRLRTACERAKRTLSSSTQANLEIDSLYEGVDFYTSITRARFEELCTGIPPAPRGVPQIEVTFDIDANGILNVTAMDKSTGKANKITITNDKGRLSKEEIECMVLDAEKYKAEDEVQREKIAAKNALESYAFNMKSAVSDEGLKGKISESDKKKILDKCNEVLSWLEANQLAEKEEFDHKRKELEQVCNPVITKLYQGGCAGPTCGTGYTPGRAATGPTIEEVD</sequence>
<protein>
    <submittedName>
        <fullName evidence="5">Heat shock 70 kDa protein 1-like</fullName>
    </submittedName>
</protein>
<proteinExistence type="inferred from homology"/>
<dbReference type="FunFam" id="3.90.640.10:FF:000134">
    <property type="entry name" value="Heat shock cognate 71 kDa protein"/>
    <property type="match status" value="1"/>
</dbReference>
<dbReference type="PROSITE" id="PS00329">
    <property type="entry name" value="HSP70_2"/>
    <property type="match status" value="1"/>
</dbReference>
<dbReference type="GO" id="GO:0005524">
    <property type="term" value="F:ATP binding"/>
    <property type="evidence" value="ECO:0007669"/>
    <property type="project" value="UniProtKB-KW"/>
</dbReference>
<evidence type="ECO:0000256" key="1">
    <source>
        <dbReference type="ARBA" id="ARBA00007381"/>
    </source>
</evidence>
<dbReference type="Gene3D" id="3.30.420.40">
    <property type="match status" value="2"/>
</dbReference>
<dbReference type="PANTHER" id="PTHR19375">
    <property type="entry name" value="HEAT SHOCK PROTEIN 70KDA"/>
    <property type="match status" value="1"/>
</dbReference>
<dbReference type="FunFam" id="3.30.420.40:FF:000172">
    <property type="entry name" value="Heat shock 70 kDa protein"/>
    <property type="match status" value="1"/>
</dbReference>
<dbReference type="AlphaFoldDB" id="A0A6P6HCA1"/>
<dbReference type="FunFam" id="3.30.420.40:FF:000026">
    <property type="entry name" value="Heat shock protein 70"/>
    <property type="match status" value="1"/>
</dbReference>
<dbReference type="SUPFAM" id="SSF100934">
    <property type="entry name" value="Heat shock protein 70kD (HSP70), C-terminal subdomain"/>
    <property type="match status" value="1"/>
</dbReference>
<dbReference type="Gene3D" id="3.30.30.30">
    <property type="match status" value="1"/>
</dbReference>
<evidence type="ECO:0000256" key="2">
    <source>
        <dbReference type="ARBA" id="ARBA00022741"/>
    </source>
</evidence>
<accession>A0A6P6HCA1</accession>
<keyword evidence="3" id="KW-0067">ATP-binding</keyword>
<dbReference type="SUPFAM" id="SSF100920">
    <property type="entry name" value="Heat shock protein 70kD (HSP70), peptide-binding domain"/>
    <property type="match status" value="1"/>
</dbReference>
<dbReference type="PRINTS" id="PR00301">
    <property type="entry name" value="HEATSHOCK70"/>
</dbReference>
<dbReference type="InterPro" id="IPR029048">
    <property type="entry name" value="HSP70_C_sf"/>
</dbReference>
<dbReference type="FunFam" id="1.20.1270.10:FF:000019">
    <property type="entry name" value="Heat shock 70 kDa protein 1-like"/>
    <property type="match status" value="1"/>
</dbReference>
<dbReference type="KEGG" id="pcoo:112853785"/>
<evidence type="ECO:0000256" key="3">
    <source>
        <dbReference type="ARBA" id="ARBA00022840"/>
    </source>
</evidence>
<dbReference type="Pfam" id="PF00012">
    <property type="entry name" value="HSP70"/>
    <property type="match status" value="1"/>
</dbReference>
<dbReference type="FunFam" id="3.30.30.30:FF:000001">
    <property type="entry name" value="heat shock 70 kDa protein-like"/>
    <property type="match status" value="1"/>
</dbReference>
<dbReference type="InterPro" id="IPR043129">
    <property type="entry name" value="ATPase_NBD"/>
</dbReference>
<dbReference type="FunFam" id="2.60.34.10:FF:000056">
    <property type="entry name" value="Protein CBG18239"/>
    <property type="match status" value="1"/>
</dbReference>
<evidence type="ECO:0000313" key="4">
    <source>
        <dbReference type="Proteomes" id="UP000515131"/>
    </source>
</evidence>
<keyword evidence="4" id="KW-1185">Reference proteome</keyword>
<reference evidence="5" key="1">
    <citation type="submission" date="2025-08" db="UniProtKB">
        <authorList>
            <consortium name="RefSeq"/>
        </authorList>
    </citation>
    <scope>IDENTIFICATION</scope>
    <source>
        <tissue evidence="5">Blood</tissue>
    </source>
</reference>
<dbReference type="Gene3D" id="3.90.640.10">
    <property type="entry name" value="Actin, Chain A, domain 4"/>
    <property type="match status" value="1"/>
</dbReference>
<keyword evidence="2" id="KW-0547">Nucleotide-binding</keyword>
<dbReference type="SUPFAM" id="SSF53067">
    <property type="entry name" value="Actin-like ATPase domain"/>
    <property type="match status" value="2"/>
</dbReference>
<dbReference type="InterPro" id="IPR013126">
    <property type="entry name" value="Hsp_70_fam"/>
</dbReference>
<dbReference type="InterPro" id="IPR018181">
    <property type="entry name" value="Heat_shock_70_CS"/>
</dbReference>
<dbReference type="GO" id="GO:0140662">
    <property type="term" value="F:ATP-dependent protein folding chaperone"/>
    <property type="evidence" value="ECO:0007669"/>
    <property type="project" value="InterPro"/>
</dbReference>
<gene>
    <name evidence="5" type="primary">LOC112853785</name>
</gene>
<dbReference type="PROSITE" id="PS00297">
    <property type="entry name" value="HSP70_1"/>
    <property type="match status" value="1"/>
</dbReference>
<dbReference type="GeneID" id="112853785"/>
<dbReference type="Gene3D" id="1.20.1270.10">
    <property type="match status" value="1"/>
</dbReference>
<name>A0A6P6HCA1_PUMCO</name>
<dbReference type="InterPro" id="IPR029047">
    <property type="entry name" value="HSP70_peptide-bd_sf"/>
</dbReference>
<comment type="similarity">
    <text evidence="1">Belongs to the heat shock protein 70 family.</text>
</comment>
<dbReference type="RefSeq" id="XP_025773143.1">
    <property type="nucleotide sequence ID" value="XM_025917358.1"/>
</dbReference>
<organism evidence="4 5">
    <name type="scientific">Puma concolor</name>
    <name type="common">Mountain lion</name>
    <name type="synonym">Felis concolor</name>
    <dbReference type="NCBI Taxonomy" id="9696"/>
    <lineage>
        <taxon>Eukaryota</taxon>
        <taxon>Metazoa</taxon>
        <taxon>Chordata</taxon>
        <taxon>Craniata</taxon>
        <taxon>Vertebrata</taxon>
        <taxon>Euteleostomi</taxon>
        <taxon>Mammalia</taxon>
        <taxon>Eutheria</taxon>
        <taxon>Laurasiatheria</taxon>
        <taxon>Carnivora</taxon>
        <taxon>Feliformia</taxon>
        <taxon>Felidae</taxon>
        <taxon>Felinae</taxon>
        <taxon>Puma</taxon>
    </lineage>
</organism>
<dbReference type="Proteomes" id="UP000515131">
    <property type="component" value="Unplaced"/>
</dbReference>
<evidence type="ECO:0000313" key="5">
    <source>
        <dbReference type="RefSeq" id="XP_025773143.1"/>
    </source>
</evidence>